<reference evidence="3 4" key="1">
    <citation type="submission" date="2019-03" db="EMBL/GenBank/DDBJ databases">
        <authorList>
            <person name="Nijsse B."/>
        </authorList>
    </citation>
    <scope>NUCLEOTIDE SEQUENCE [LARGE SCALE GENOMIC DNA]</scope>
    <source>
        <strain evidence="3">Desulfoluna butyratoxydans MSL71</strain>
    </source>
</reference>
<keyword evidence="1" id="KW-0175">Coiled coil</keyword>
<gene>
    <name evidence="3" type="ORF">MSL71_29740</name>
</gene>
<feature type="transmembrane region" description="Helical" evidence="2">
    <location>
        <begin position="164"/>
        <end position="182"/>
    </location>
</feature>
<organism evidence="3 4">
    <name type="scientific">Desulfoluna butyratoxydans</name>
    <dbReference type="NCBI Taxonomy" id="231438"/>
    <lineage>
        <taxon>Bacteria</taxon>
        <taxon>Pseudomonadati</taxon>
        <taxon>Thermodesulfobacteriota</taxon>
        <taxon>Desulfobacteria</taxon>
        <taxon>Desulfobacterales</taxon>
        <taxon>Desulfolunaceae</taxon>
        <taxon>Desulfoluna</taxon>
    </lineage>
</organism>
<protein>
    <submittedName>
        <fullName evidence="3">Uncharacterized protein</fullName>
    </submittedName>
</protein>
<keyword evidence="2" id="KW-0812">Transmembrane</keyword>
<keyword evidence="2" id="KW-1133">Transmembrane helix</keyword>
<evidence type="ECO:0000256" key="1">
    <source>
        <dbReference type="SAM" id="Coils"/>
    </source>
</evidence>
<evidence type="ECO:0000256" key="2">
    <source>
        <dbReference type="SAM" id="Phobius"/>
    </source>
</evidence>
<dbReference type="AlphaFoldDB" id="A0A4U8YPE7"/>
<evidence type="ECO:0000313" key="4">
    <source>
        <dbReference type="Proteomes" id="UP000507962"/>
    </source>
</evidence>
<feature type="transmembrane region" description="Helical" evidence="2">
    <location>
        <begin position="138"/>
        <end position="157"/>
    </location>
</feature>
<name>A0A4U8YPE7_9BACT</name>
<feature type="transmembrane region" description="Helical" evidence="2">
    <location>
        <begin position="12"/>
        <end position="31"/>
    </location>
</feature>
<keyword evidence="2" id="KW-0472">Membrane</keyword>
<dbReference type="EMBL" id="CAADHO010000005">
    <property type="protein sequence ID" value="VFQ45317.1"/>
    <property type="molecule type" value="Genomic_DNA"/>
</dbReference>
<dbReference type="PROSITE" id="PS51257">
    <property type="entry name" value="PROKAR_LIPOPROTEIN"/>
    <property type="match status" value="1"/>
</dbReference>
<feature type="transmembrane region" description="Helical" evidence="2">
    <location>
        <begin position="43"/>
        <end position="61"/>
    </location>
</feature>
<feature type="transmembrane region" description="Helical" evidence="2">
    <location>
        <begin position="104"/>
        <end position="126"/>
    </location>
</feature>
<keyword evidence="4" id="KW-1185">Reference proteome</keyword>
<accession>A0A4U8YPE7</accession>
<proteinExistence type="predicted"/>
<feature type="coiled-coil region" evidence="1">
    <location>
        <begin position="319"/>
        <end position="349"/>
    </location>
</feature>
<evidence type="ECO:0000313" key="3">
    <source>
        <dbReference type="EMBL" id="VFQ45317.1"/>
    </source>
</evidence>
<dbReference type="RefSeq" id="WP_180141737.1">
    <property type="nucleotide sequence ID" value="NZ_CAADHO010000005.1"/>
</dbReference>
<dbReference type="Proteomes" id="UP000507962">
    <property type="component" value="Unassembled WGS sequence"/>
</dbReference>
<sequence>MGDGRYYTFDQFYSVLFLTCLLIAICIFGVISCYQGFKQKGRLILAAHATLGAAVFMRFAAEVMVSPALAFNARLAELGCTLGTECIVLHMMGQRSVLAPLFSVKALLIACAAAGLLFQTHATWLIRSHTHQAMAFGAGYLGVTGCLFLLSVAAALFSTSRLRGLLLFALPLGAHLAGAFFGGAPGEISLLFLYPFLLCGLHLFSTEFRAYHIGDQAFANITNLIDDAVILCDDQREIVYRNPLARKAAFLKKGLTTVTKKGPDALVAPGMRPADPYTIPAFSSPDGKTHIACRTQPVGPQGKSRFFIFSDISTHIEMLDLQETQRVQLEEANQRLRQYSHIVFDLEKEKEVSALLSDVTHTQDTFMHQFRARVRALSQVRDTEGFNERLDTLIEDAQTNLARIRSLVARYRRYHGT</sequence>